<comment type="similarity">
    <text evidence="3">Belongs to the transpeptidase family.</text>
</comment>
<evidence type="ECO:0000256" key="13">
    <source>
        <dbReference type="ARBA" id="ARBA00023316"/>
    </source>
</evidence>
<evidence type="ECO:0000256" key="12">
    <source>
        <dbReference type="ARBA" id="ARBA00023136"/>
    </source>
</evidence>
<dbReference type="InterPro" id="IPR012338">
    <property type="entry name" value="Beta-lactam/transpept-like"/>
</dbReference>
<reference evidence="17 18" key="1">
    <citation type="submission" date="2020-08" db="EMBL/GenBank/DDBJ databases">
        <title>Genomic Encyclopedia of Type Strains, Phase III (KMG-III): the genomes of soil and plant-associated and newly described type strains.</title>
        <authorList>
            <person name="Whitman W."/>
        </authorList>
    </citation>
    <scope>NUCLEOTIDE SEQUENCE [LARGE SCALE GENOMIC DNA]</scope>
    <source>
        <strain evidence="17 18">CECT 3302</strain>
    </source>
</reference>
<organism evidence="17 18">
    <name type="scientific">Nocardioides albus</name>
    <dbReference type="NCBI Taxonomy" id="1841"/>
    <lineage>
        <taxon>Bacteria</taxon>
        <taxon>Bacillati</taxon>
        <taxon>Actinomycetota</taxon>
        <taxon>Actinomycetes</taxon>
        <taxon>Propionibacteriales</taxon>
        <taxon>Nocardioidaceae</taxon>
        <taxon>Nocardioides</taxon>
    </lineage>
</organism>
<dbReference type="RefSeq" id="WP_183546804.1">
    <property type="nucleotide sequence ID" value="NZ_BMQT01000006.1"/>
</dbReference>
<evidence type="ECO:0000256" key="3">
    <source>
        <dbReference type="ARBA" id="ARBA00007171"/>
    </source>
</evidence>
<evidence type="ECO:0000256" key="9">
    <source>
        <dbReference type="ARBA" id="ARBA00022960"/>
    </source>
</evidence>
<feature type="domain" description="Penicillin-binding protein transpeptidase" evidence="15">
    <location>
        <begin position="295"/>
        <end position="650"/>
    </location>
</feature>
<keyword evidence="13" id="KW-0961">Cell wall biogenesis/degradation</keyword>
<dbReference type="GO" id="GO:0005886">
    <property type="term" value="C:plasma membrane"/>
    <property type="evidence" value="ECO:0007669"/>
    <property type="project" value="UniProtKB-SubCell"/>
</dbReference>
<protein>
    <submittedName>
        <fullName evidence="17">Penicillin-binding protein 2</fullName>
    </submittedName>
</protein>
<evidence type="ECO:0000256" key="8">
    <source>
        <dbReference type="ARBA" id="ARBA00022801"/>
    </source>
</evidence>
<dbReference type="GO" id="GO:0009252">
    <property type="term" value="P:peptidoglycan biosynthetic process"/>
    <property type="evidence" value="ECO:0007669"/>
    <property type="project" value="UniProtKB-KW"/>
</dbReference>
<dbReference type="EMBL" id="JACHXG010000006">
    <property type="protein sequence ID" value="MBB3090247.1"/>
    <property type="molecule type" value="Genomic_DNA"/>
</dbReference>
<evidence type="ECO:0000256" key="14">
    <source>
        <dbReference type="SAM" id="Phobius"/>
    </source>
</evidence>
<dbReference type="GO" id="GO:0008360">
    <property type="term" value="P:regulation of cell shape"/>
    <property type="evidence" value="ECO:0007669"/>
    <property type="project" value="UniProtKB-KW"/>
</dbReference>
<dbReference type="SUPFAM" id="SSF56601">
    <property type="entry name" value="beta-lactamase/transpeptidase-like"/>
    <property type="match status" value="1"/>
</dbReference>
<evidence type="ECO:0000259" key="15">
    <source>
        <dbReference type="Pfam" id="PF00905"/>
    </source>
</evidence>
<dbReference type="GO" id="GO:0008658">
    <property type="term" value="F:penicillin binding"/>
    <property type="evidence" value="ECO:0007669"/>
    <property type="project" value="InterPro"/>
</dbReference>
<evidence type="ECO:0000259" key="16">
    <source>
        <dbReference type="Pfam" id="PF03717"/>
    </source>
</evidence>
<dbReference type="GO" id="GO:0071555">
    <property type="term" value="P:cell wall organization"/>
    <property type="evidence" value="ECO:0007669"/>
    <property type="project" value="UniProtKB-KW"/>
</dbReference>
<dbReference type="GO" id="GO:0009002">
    <property type="term" value="F:serine-type D-Ala-D-Ala carboxypeptidase activity"/>
    <property type="evidence" value="ECO:0007669"/>
    <property type="project" value="InterPro"/>
</dbReference>
<keyword evidence="12 14" id="KW-0472">Membrane</keyword>
<feature type="transmembrane region" description="Helical" evidence="14">
    <location>
        <begin position="21"/>
        <end position="41"/>
    </location>
</feature>
<dbReference type="PANTHER" id="PTHR30627:SF2">
    <property type="entry name" value="PEPTIDOGLYCAN D,D-TRANSPEPTIDASE MRDA"/>
    <property type="match status" value="1"/>
</dbReference>
<evidence type="ECO:0000256" key="6">
    <source>
        <dbReference type="ARBA" id="ARBA00022670"/>
    </source>
</evidence>
<dbReference type="InterPro" id="IPR001460">
    <property type="entry name" value="PCN-bd_Tpept"/>
</dbReference>
<dbReference type="SUPFAM" id="SSF56519">
    <property type="entry name" value="Penicillin binding protein dimerisation domain"/>
    <property type="match status" value="1"/>
</dbReference>
<dbReference type="Pfam" id="PF03717">
    <property type="entry name" value="PBP_dimer"/>
    <property type="match status" value="1"/>
</dbReference>
<keyword evidence="11 14" id="KW-1133">Transmembrane helix</keyword>
<evidence type="ECO:0000256" key="11">
    <source>
        <dbReference type="ARBA" id="ARBA00022989"/>
    </source>
</evidence>
<evidence type="ECO:0000256" key="10">
    <source>
        <dbReference type="ARBA" id="ARBA00022984"/>
    </source>
</evidence>
<dbReference type="Pfam" id="PF00905">
    <property type="entry name" value="Transpeptidase"/>
    <property type="match status" value="1"/>
</dbReference>
<keyword evidence="8" id="KW-0378">Hydrolase</keyword>
<gene>
    <name evidence="17" type="ORF">FHS12_003199</name>
</gene>
<keyword evidence="5" id="KW-0997">Cell inner membrane</keyword>
<dbReference type="NCBIfam" id="TIGR03423">
    <property type="entry name" value="pbp2_mrdA"/>
    <property type="match status" value="1"/>
</dbReference>
<dbReference type="InterPro" id="IPR005311">
    <property type="entry name" value="PBP_dimer"/>
</dbReference>
<accession>A0A7W5A5X6</accession>
<dbReference type="Proteomes" id="UP000577707">
    <property type="component" value="Unassembled WGS sequence"/>
</dbReference>
<name>A0A7W5A5X6_9ACTN</name>
<dbReference type="Gene3D" id="3.40.710.10">
    <property type="entry name" value="DD-peptidase/beta-lactamase superfamily"/>
    <property type="match status" value="1"/>
</dbReference>
<keyword evidence="10" id="KW-0573">Peptidoglycan synthesis</keyword>
<evidence type="ECO:0000256" key="2">
    <source>
        <dbReference type="ARBA" id="ARBA00004236"/>
    </source>
</evidence>
<comment type="caution">
    <text evidence="17">The sequence shown here is derived from an EMBL/GenBank/DDBJ whole genome shotgun (WGS) entry which is preliminary data.</text>
</comment>
<proteinExistence type="inferred from homology"/>
<keyword evidence="7 14" id="KW-0812">Transmembrane</keyword>
<keyword evidence="18" id="KW-1185">Reference proteome</keyword>
<dbReference type="AlphaFoldDB" id="A0A7W5A5X6"/>
<feature type="domain" description="Penicillin-binding protein dimerisation" evidence="16">
    <location>
        <begin position="65"/>
        <end position="242"/>
    </location>
</feature>
<dbReference type="Gene3D" id="3.90.1310.10">
    <property type="entry name" value="Penicillin-binding protein 2a (Domain 2)"/>
    <property type="match status" value="1"/>
</dbReference>
<evidence type="ECO:0000313" key="18">
    <source>
        <dbReference type="Proteomes" id="UP000577707"/>
    </source>
</evidence>
<keyword evidence="6" id="KW-0645">Protease</keyword>
<keyword evidence="4" id="KW-1003">Cell membrane</keyword>
<evidence type="ECO:0000256" key="7">
    <source>
        <dbReference type="ARBA" id="ARBA00022692"/>
    </source>
</evidence>
<keyword evidence="9" id="KW-0133">Cell shape</keyword>
<evidence type="ECO:0000256" key="4">
    <source>
        <dbReference type="ARBA" id="ARBA00022475"/>
    </source>
</evidence>
<dbReference type="GO" id="GO:0071972">
    <property type="term" value="F:peptidoglycan L,D-transpeptidase activity"/>
    <property type="evidence" value="ECO:0007669"/>
    <property type="project" value="TreeGrafter"/>
</dbReference>
<sequence>MALGRSRRARLPTAQVSRLRLIVIQALVFSLLATLGVRLFYLQVRHGDAYQAAAASQSKREVVRQPVRGIIVDAQGRPMVTNRSAWVVSLDQGVLDGLEEEDRKTLMARVAKAVDVSPKKQNDAIANWSGTRYQPVPIATDVSESTALRILEQPEDFPGVVAEKQTLRSYPSPHGINAAGVLGYLSPITEDENKDAKKRGDESLNITSMVGRSGVEKQYDQWLRGMPGYDTVTVDSLGREIGRGDSVASQPGDTLVTSIDAKVQGRAEKLLAESIETARNTFDKISGRNFEADSGSVVVMEAQTGRLVAMANQPTYDPEEWVGGITQKQLDRLYSEKAGYPLLPRATQGQFAPGSTWKPFMTVGALNNGYSRDTLLNCSSGLQVGNRVFKNYESGAYGFIDFAKALQVSCNTFFYQVGVHYWQKYGSNPADVNAKDPLVETAKAFGFGKRTGIDLPGESTGRIADRKWKAEYYQAMKGYYCRMDEKKNAPSQFLQLFAHEFCIEGNYYRTGDAVNFSIGQGDTMVTPIQLARAYASLANGGTLYEPRIGKAVVSGDGTVVEKIDPKVAGKVKMSAKSIDYVNEALLGTPQSGSLAWKFGGFPLDEVKVRGKTGTAEVTGKQTTGWVATYNKKYVVIMTISQGGTGSGSVGDSVRKLWETLYGVEEGGAEVRPDKAAIKGIDPPRNLPVFGTDGSIVAPKD</sequence>
<dbReference type="PANTHER" id="PTHR30627">
    <property type="entry name" value="PEPTIDOGLYCAN D,D-TRANSPEPTIDASE"/>
    <property type="match status" value="1"/>
</dbReference>
<evidence type="ECO:0000256" key="1">
    <source>
        <dbReference type="ARBA" id="ARBA00004167"/>
    </source>
</evidence>
<dbReference type="InterPro" id="IPR036138">
    <property type="entry name" value="PBP_dimer_sf"/>
</dbReference>
<dbReference type="GO" id="GO:0006508">
    <property type="term" value="P:proteolysis"/>
    <property type="evidence" value="ECO:0007669"/>
    <property type="project" value="UniProtKB-KW"/>
</dbReference>
<dbReference type="InterPro" id="IPR050515">
    <property type="entry name" value="Beta-lactam/transpept"/>
</dbReference>
<evidence type="ECO:0000313" key="17">
    <source>
        <dbReference type="EMBL" id="MBB3090247.1"/>
    </source>
</evidence>
<comment type="subcellular location">
    <subcellularLocation>
        <location evidence="2">Cell membrane</location>
    </subcellularLocation>
    <subcellularLocation>
        <location evidence="1">Membrane</location>
        <topology evidence="1">Single-pass membrane protein</topology>
    </subcellularLocation>
</comment>
<evidence type="ECO:0000256" key="5">
    <source>
        <dbReference type="ARBA" id="ARBA00022519"/>
    </source>
</evidence>
<dbReference type="InterPro" id="IPR017790">
    <property type="entry name" value="Penicillin-binding_protein_2"/>
</dbReference>